<dbReference type="RefSeq" id="XP_024664280.1">
    <property type="nucleotide sequence ID" value="XM_024808512.1"/>
</dbReference>
<dbReference type="Pfam" id="PF04821">
    <property type="entry name" value="TIMELESS"/>
    <property type="match status" value="1"/>
</dbReference>
<gene>
    <name evidence="12" type="ORF">B9G98_01955</name>
</gene>
<dbReference type="Proteomes" id="UP000238350">
    <property type="component" value="Unassembled WGS sequence"/>
</dbReference>
<keyword evidence="5" id="KW-0236">DNA replication inhibitor</keyword>
<feature type="compositionally biased region" description="Basic residues" evidence="10">
    <location>
        <begin position="874"/>
        <end position="889"/>
    </location>
</feature>
<dbReference type="GO" id="GO:0000076">
    <property type="term" value="P:DNA replication checkpoint signaling"/>
    <property type="evidence" value="ECO:0007669"/>
    <property type="project" value="TreeGrafter"/>
</dbReference>
<evidence type="ECO:0000256" key="6">
    <source>
        <dbReference type="ARBA" id="ARBA00023204"/>
    </source>
</evidence>
<dbReference type="EMBL" id="NDIQ01000021">
    <property type="protein sequence ID" value="PRT54335.1"/>
    <property type="molecule type" value="Genomic_DNA"/>
</dbReference>
<organism evidence="12 13">
    <name type="scientific">Wickerhamiella sorbophila</name>
    <dbReference type="NCBI Taxonomy" id="45607"/>
    <lineage>
        <taxon>Eukaryota</taxon>
        <taxon>Fungi</taxon>
        <taxon>Dikarya</taxon>
        <taxon>Ascomycota</taxon>
        <taxon>Saccharomycotina</taxon>
        <taxon>Dipodascomycetes</taxon>
        <taxon>Dipodascales</taxon>
        <taxon>Trichomonascaceae</taxon>
        <taxon>Wickerhamiella</taxon>
    </lineage>
</organism>
<feature type="compositionally biased region" description="Acidic residues" evidence="10">
    <location>
        <begin position="843"/>
        <end position="858"/>
    </location>
</feature>
<dbReference type="GO" id="GO:0003677">
    <property type="term" value="F:DNA binding"/>
    <property type="evidence" value="ECO:0007669"/>
    <property type="project" value="TreeGrafter"/>
</dbReference>
<keyword evidence="9" id="KW-0131">Cell cycle</keyword>
<keyword evidence="8" id="KW-0469">Meiosis</keyword>
<comment type="similarity">
    <text evidence="2">Belongs to the timeless family.</text>
</comment>
<dbReference type="GO" id="GO:0031298">
    <property type="term" value="C:replication fork protection complex"/>
    <property type="evidence" value="ECO:0007669"/>
    <property type="project" value="TreeGrafter"/>
</dbReference>
<feature type="compositionally biased region" description="Acidic residues" evidence="10">
    <location>
        <begin position="554"/>
        <end position="565"/>
    </location>
</feature>
<keyword evidence="13" id="KW-1185">Reference proteome</keyword>
<evidence type="ECO:0000313" key="13">
    <source>
        <dbReference type="Proteomes" id="UP000238350"/>
    </source>
</evidence>
<protein>
    <recommendedName>
        <fullName evidence="3">Topoisomerase 1-associated factor 1</fullName>
    </recommendedName>
</protein>
<dbReference type="GeneID" id="36515703"/>
<dbReference type="STRING" id="45607.A0A2T0FH68"/>
<dbReference type="InterPro" id="IPR044998">
    <property type="entry name" value="Timeless"/>
</dbReference>
<keyword evidence="4" id="KW-0227">DNA damage</keyword>
<comment type="subcellular location">
    <subcellularLocation>
        <location evidence="1">Nucleus</location>
    </subcellularLocation>
</comment>
<evidence type="ECO:0000256" key="10">
    <source>
        <dbReference type="SAM" id="MobiDB-lite"/>
    </source>
</evidence>
<comment type="caution">
    <text evidence="12">The sequence shown here is derived from an EMBL/GenBank/DDBJ whole genome shotgun (WGS) entry which is preliminary data.</text>
</comment>
<dbReference type="GO" id="GO:0016853">
    <property type="term" value="F:isomerase activity"/>
    <property type="evidence" value="ECO:0007669"/>
    <property type="project" value="UniProtKB-KW"/>
</dbReference>
<proteinExistence type="inferred from homology"/>
<feature type="domain" description="Timeless N-terminal" evidence="11">
    <location>
        <begin position="31"/>
        <end position="294"/>
    </location>
</feature>
<accession>A0A2T0FH68</accession>
<evidence type="ECO:0000256" key="7">
    <source>
        <dbReference type="ARBA" id="ARBA00023242"/>
    </source>
</evidence>
<dbReference type="GO" id="GO:0006281">
    <property type="term" value="P:DNA repair"/>
    <property type="evidence" value="ECO:0007669"/>
    <property type="project" value="UniProtKB-KW"/>
</dbReference>
<evidence type="ECO:0000256" key="5">
    <source>
        <dbReference type="ARBA" id="ARBA00022880"/>
    </source>
</evidence>
<dbReference type="GO" id="GO:0043111">
    <property type="term" value="P:replication fork arrest"/>
    <property type="evidence" value="ECO:0007669"/>
    <property type="project" value="TreeGrafter"/>
</dbReference>
<dbReference type="GO" id="GO:0051321">
    <property type="term" value="P:meiotic cell cycle"/>
    <property type="evidence" value="ECO:0007669"/>
    <property type="project" value="UniProtKB-KW"/>
</dbReference>
<evidence type="ECO:0000256" key="8">
    <source>
        <dbReference type="ARBA" id="ARBA00023254"/>
    </source>
</evidence>
<evidence type="ECO:0000313" key="12">
    <source>
        <dbReference type="EMBL" id="PRT54335.1"/>
    </source>
</evidence>
<dbReference type="InterPro" id="IPR006906">
    <property type="entry name" value="Timeless_N"/>
</dbReference>
<evidence type="ECO:0000256" key="2">
    <source>
        <dbReference type="ARBA" id="ARBA00008174"/>
    </source>
</evidence>
<feature type="region of interest" description="Disordered" evidence="10">
    <location>
        <begin position="838"/>
        <end position="972"/>
    </location>
</feature>
<dbReference type="PANTHER" id="PTHR22940:SF4">
    <property type="entry name" value="PROTEIN TIMELESS HOMOLOG"/>
    <property type="match status" value="1"/>
</dbReference>
<keyword evidence="7" id="KW-0539">Nucleus</keyword>
<evidence type="ECO:0000256" key="9">
    <source>
        <dbReference type="ARBA" id="ARBA00023306"/>
    </source>
</evidence>
<keyword evidence="6" id="KW-0234">DNA repair</keyword>
<keyword evidence="12" id="KW-0413">Isomerase</keyword>
<evidence type="ECO:0000256" key="1">
    <source>
        <dbReference type="ARBA" id="ARBA00004123"/>
    </source>
</evidence>
<dbReference type="PANTHER" id="PTHR22940">
    <property type="entry name" value="TIMEOUT/TIMELESS-2"/>
    <property type="match status" value="1"/>
</dbReference>
<dbReference type="OrthoDB" id="310853at2759"/>
<name>A0A2T0FH68_9ASCO</name>
<evidence type="ECO:0000259" key="11">
    <source>
        <dbReference type="Pfam" id="PF04821"/>
    </source>
</evidence>
<feature type="region of interest" description="Disordered" evidence="10">
    <location>
        <begin position="544"/>
        <end position="566"/>
    </location>
</feature>
<evidence type="ECO:0000256" key="4">
    <source>
        <dbReference type="ARBA" id="ARBA00022763"/>
    </source>
</evidence>
<reference evidence="12 13" key="1">
    <citation type="submission" date="2017-04" db="EMBL/GenBank/DDBJ databases">
        <title>Genome sequencing of [Candida] sorbophila.</title>
        <authorList>
            <person name="Ahn J.O."/>
        </authorList>
    </citation>
    <scope>NUCLEOTIDE SEQUENCE [LARGE SCALE GENOMIC DNA]</scope>
    <source>
        <strain evidence="12 13">DS02</strain>
    </source>
</reference>
<feature type="compositionally biased region" description="Basic and acidic residues" evidence="10">
    <location>
        <begin position="904"/>
        <end position="917"/>
    </location>
</feature>
<dbReference type="AlphaFoldDB" id="A0A2T0FH68"/>
<evidence type="ECO:0000256" key="3">
    <source>
        <dbReference type="ARBA" id="ARBA00021529"/>
    </source>
</evidence>
<sequence length="972" mass="111277">MEGVEPELKQYVVNLVSALGAPDIADPQHAYKLGDEALACLRDLKKWLHLYDDKLNRWDVARAISETSLVTVDLIEILSSWELKKRASMCPPHYDRIALACLELLVPLTWPITLDPAVSTVNHSRNYPFLRDAREKYKRALLTHPQHVVFRAVLRLAVPSLKLKPLDRTARDEGILKLVVLLFRNLLEISPTDQKNDDIGRSATIQEFDRQKVLEFLITMAAGMGSNFDVQDVSVLESLYYLLRGIDVERIFSGESSKDVVKRDLVSLLEAEKQLQRSAFQPTRHSRFGTLVSMSVPGEGRLSVSGQRAISGVKQTLEDIDDKKKWHKPKRRTNDEKEKWNVTESLTEEAADAVVKFTNKFIDTAFNPLFIKIRGLIEQDNDRIVANNYVHFLYLVGWFLSAEQQRHPQRSDFQLVGSCLNHNTFIVVMNLLNKGYEMGESRSTDLVHSSMFCFRNILMLVREMGFNSDPEWVDAADSIKARLFYQELWLDLLAQLPKYASKKSLSFAVECVELTHVLLKMLQEYSQQHTYVFVKAKRQRAKKSKSNAPRFEPEYEGSDDESEIQEADRVTTERKFEFAKFERKYYNEHTLDLYEVILSNFRDVEDRIIQHVLAFFHRHFVKAGNRVLFYRLSMIKHLTTLTSSQNGLASASPLKNQVTLFMNYFTNKLIAALDRTPSLFVEILFDKMQSEIFYLEHGHDKADSGTLKAPEYELELKDDMSQEQSFAVTVAALLDQDKKSHVTWVLNTLQPFIDLASETPISRPLTTDRQKIKVLYGDPLLRLLMRLIGCTWVQNKYIVPSTLTAVELVTAVDLISKYLHEAVDFGDNQVANDFLESAKPTEEAPESSASEEEDEVDGFADPRLQPLSAEEQKARKKAKLAISKTRKRARAAEEDEPAGKKRRSAEARDEQRRREIKTSVFVDSSDDDMGGDDATISERVASIKERAEPEDDDIPEPSTLRRQLFVDDDDSD</sequence>